<feature type="active site" description="Nucleophile" evidence="9">
    <location>
        <position position="34"/>
    </location>
</feature>
<dbReference type="SUPFAM" id="SSF52833">
    <property type="entry name" value="Thioredoxin-like"/>
    <property type="match status" value="1"/>
</dbReference>
<evidence type="ECO:0000259" key="11">
    <source>
        <dbReference type="PROSITE" id="PS51352"/>
    </source>
</evidence>
<dbReference type="NCBIfam" id="TIGR01068">
    <property type="entry name" value="thioredoxin"/>
    <property type="match status" value="1"/>
</dbReference>
<dbReference type="OrthoDB" id="9790390at2"/>
<feature type="site" description="Contributes to redox potential value" evidence="9">
    <location>
        <position position="32"/>
    </location>
</feature>
<evidence type="ECO:0000256" key="9">
    <source>
        <dbReference type="PIRSR" id="PIRSR000077-1"/>
    </source>
</evidence>
<keyword evidence="13" id="KW-1185">Reference proteome</keyword>
<dbReference type="PANTHER" id="PTHR45663">
    <property type="entry name" value="GEO12009P1"/>
    <property type="match status" value="1"/>
</dbReference>
<dbReference type="InterPro" id="IPR005746">
    <property type="entry name" value="Thioredoxin"/>
</dbReference>
<dbReference type="RefSeq" id="WP_002849440.1">
    <property type="nucleotide sequence ID" value="NZ_ADKM02000075.1"/>
</dbReference>
<gene>
    <name evidence="12" type="primary">trxA</name>
    <name evidence="12" type="ORF">CUS_6872</name>
</gene>
<dbReference type="InterPro" id="IPR017937">
    <property type="entry name" value="Thioredoxin_CS"/>
</dbReference>
<evidence type="ECO:0000313" key="12">
    <source>
        <dbReference type="EMBL" id="EGC03218.1"/>
    </source>
</evidence>
<dbReference type="PRINTS" id="PR00421">
    <property type="entry name" value="THIOREDOXIN"/>
</dbReference>
<dbReference type="Pfam" id="PF00085">
    <property type="entry name" value="Thioredoxin"/>
    <property type="match status" value="1"/>
</dbReference>
<evidence type="ECO:0000256" key="7">
    <source>
        <dbReference type="NCBIfam" id="TIGR01068"/>
    </source>
</evidence>
<dbReference type="CDD" id="cd02947">
    <property type="entry name" value="TRX_family"/>
    <property type="match status" value="1"/>
</dbReference>
<evidence type="ECO:0000256" key="3">
    <source>
        <dbReference type="ARBA" id="ARBA00022448"/>
    </source>
</evidence>
<keyword evidence="3" id="KW-0813">Transport</keyword>
<evidence type="ECO:0000256" key="5">
    <source>
        <dbReference type="ARBA" id="ARBA00023157"/>
    </source>
</evidence>
<dbReference type="PANTHER" id="PTHR45663:SF11">
    <property type="entry name" value="GEO12009P1"/>
    <property type="match status" value="1"/>
</dbReference>
<keyword evidence="5 10" id="KW-1015">Disulfide bond</keyword>
<accession>E9SC55</accession>
<dbReference type="InterPro" id="IPR036249">
    <property type="entry name" value="Thioredoxin-like_sf"/>
</dbReference>
<keyword evidence="6 10" id="KW-0676">Redox-active center</keyword>
<dbReference type="PROSITE" id="PS51352">
    <property type="entry name" value="THIOREDOXIN_2"/>
    <property type="match status" value="1"/>
</dbReference>
<comment type="similarity">
    <text evidence="1 8">Belongs to the thioredoxin family.</text>
</comment>
<dbReference type="AlphaFoldDB" id="E9SC55"/>
<dbReference type="Gene3D" id="3.40.30.10">
    <property type="entry name" value="Glutaredoxin"/>
    <property type="match status" value="1"/>
</dbReference>
<dbReference type="Proteomes" id="UP000004259">
    <property type="component" value="Unassembled WGS sequence"/>
</dbReference>
<sequence>MSVYVVNSSNFKQEVLECDKPVVVDFWAGWCGPCMALSPIVDELSAETDKVKFCKLNVDEARDIAMEYGIMSIPTLMLFKSGDPVNVSVGLIDKEKLISFIRG</sequence>
<proteinExistence type="inferred from homology"/>
<evidence type="ECO:0000256" key="1">
    <source>
        <dbReference type="ARBA" id="ARBA00008987"/>
    </source>
</evidence>
<feature type="site" description="Deprotonates C-terminal active site Cys" evidence="9">
    <location>
        <position position="25"/>
    </location>
</feature>
<evidence type="ECO:0000256" key="2">
    <source>
        <dbReference type="ARBA" id="ARBA00020570"/>
    </source>
</evidence>
<evidence type="ECO:0000256" key="10">
    <source>
        <dbReference type="PIRSR" id="PIRSR000077-4"/>
    </source>
</evidence>
<evidence type="ECO:0000256" key="4">
    <source>
        <dbReference type="ARBA" id="ARBA00022982"/>
    </source>
</evidence>
<dbReference type="EMBL" id="ADKM02000075">
    <property type="protein sequence ID" value="EGC03218.1"/>
    <property type="molecule type" value="Genomic_DNA"/>
</dbReference>
<dbReference type="eggNOG" id="COG3118">
    <property type="taxonomic scope" value="Bacteria"/>
</dbReference>
<evidence type="ECO:0000313" key="13">
    <source>
        <dbReference type="Proteomes" id="UP000004259"/>
    </source>
</evidence>
<protein>
    <recommendedName>
        <fullName evidence="2 7">Thioredoxin</fullName>
    </recommendedName>
</protein>
<dbReference type="InterPro" id="IPR013766">
    <property type="entry name" value="Thioredoxin_domain"/>
</dbReference>
<feature type="domain" description="Thioredoxin" evidence="11">
    <location>
        <begin position="1"/>
        <end position="103"/>
    </location>
</feature>
<dbReference type="FunFam" id="3.40.30.10:FF:000001">
    <property type="entry name" value="Thioredoxin"/>
    <property type="match status" value="1"/>
</dbReference>
<organism evidence="12 13">
    <name type="scientific">Ruminococcus albus 8</name>
    <dbReference type="NCBI Taxonomy" id="246199"/>
    <lineage>
        <taxon>Bacteria</taxon>
        <taxon>Bacillati</taxon>
        <taxon>Bacillota</taxon>
        <taxon>Clostridia</taxon>
        <taxon>Eubacteriales</taxon>
        <taxon>Oscillospiraceae</taxon>
        <taxon>Ruminococcus</taxon>
    </lineage>
</organism>
<evidence type="ECO:0000256" key="8">
    <source>
        <dbReference type="PIRNR" id="PIRNR000077"/>
    </source>
</evidence>
<dbReference type="GO" id="GO:0015035">
    <property type="term" value="F:protein-disulfide reductase activity"/>
    <property type="evidence" value="ECO:0007669"/>
    <property type="project" value="UniProtKB-UniRule"/>
</dbReference>
<name>E9SC55_RUMAL</name>
<dbReference type="PIRSF" id="PIRSF000077">
    <property type="entry name" value="Thioredoxin"/>
    <property type="match status" value="1"/>
</dbReference>
<dbReference type="PROSITE" id="PS00194">
    <property type="entry name" value="THIOREDOXIN_1"/>
    <property type="match status" value="1"/>
</dbReference>
<keyword evidence="4" id="KW-0249">Electron transport</keyword>
<reference evidence="12 13" key="1">
    <citation type="submission" date="2011-02" db="EMBL/GenBank/DDBJ databases">
        <authorList>
            <person name="Nelson K.E."/>
            <person name="Sutton G."/>
            <person name="Torralba M."/>
            <person name="Durkin S."/>
            <person name="Harkins D."/>
            <person name="Montgomery R."/>
            <person name="Ziemer C."/>
            <person name="Klaassens E."/>
            <person name="Ocuiv P."/>
            <person name="Morrison M."/>
        </authorList>
    </citation>
    <scope>NUCLEOTIDE SEQUENCE [LARGE SCALE GENOMIC DNA]</scope>
    <source>
        <strain evidence="12 13">8</strain>
    </source>
</reference>
<feature type="disulfide bond" description="Redox-active" evidence="10">
    <location>
        <begin position="31"/>
        <end position="34"/>
    </location>
</feature>
<feature type="active site" description="Nucleophile" evidence="9">
    <location>
        <position position="31"/>
    </location>
</feature>
<dbReference type="GO" id="GO:0005737">
    <property type="term" value="C:cytoplasm"/>
    <property type="evidence" value="ECO:0007669"/>
    <property type="project" value="TreeGrafter"/>
</dbReference>
<dbReference type="STRING" id="246199.CUS_6872"/>
<comment type="caution">
    <text evidence="12">The sequence shown here is derived from an EMBL/GenBank/DDBJ whole genome shotgun (WGS) entry which is preliminary data.</text>
</comment>
<evidence type="ECO:0000256" key="6">
    <source>
        <dbReference type="ARBA" id="ARBA00023284"/>
    </source>
</evidence>
<feature type="site" description="Contributes to redox potential value" evidence="9">
    <location>
        <position position="33"/>
    </location>
</feature>